<evidence type="ECO:0000256" key="1">
    <source>
        <dbReference type="ARBA" id="ARBA00022475"/>
    </source>
</evidence>
<dbReference type="PANTHER" id="PTHR30518">
    <property type="entry name" value="ENDOLYTIC MUREIN TRANSGLYCOSYLASE"/>
    <property type="match status" value="1"/>
</dbReference>
<evidence type="ECO:0000256" key="4">
    <source>
        <dbReference type="ARBA" id="ARBA00023136"/>
    </source>
</evidence>
<name>A0A1G2U0R5_9BACT</name>
<protein>
    <recommendedName>
        <fullName evidence="10">Endolytic transglycosylase MltG</fullName>
    </recommendedName>
</protein>
<keyword evidence="1" id="KW-1003">Cell membrane</keyword>
<evidence type="ECO:0000256" key="2">
    <source>
        <dbReference type="ARBA" id="ARBA00022692"/>
    </source>
</evidence>
<sequence>MNKLIKLKKFVTEKIEIIRQKISSNPKIIIWRLKLFGFHPFLGKHSLKIVGIILAIIFIYFSFYITVWRSPRPFPSQTLLSIERGENLSQIANFFEEKKIILSPFWLKTFVIFWGGEKKVVAGDYYFPKAISVFKVAKMISKGEFGLIAQKITFPEGSSSIEMAEILKKELPSFKTDDFINEVSNNNYEGYLFPDTYFLTPNTKVDDLILMMRENFVRQIQAYQEDIEKIDKPLNEIVIMASIIEDEANGSLKAKRIVSGILWNRIRLGMPLQVDAPFIYYNGKHSYTLTKDDLKEDHP</sequence>
<evidence type="ECO:0000313" key="9">
    <source>
        <dbReference type="Proteomes" id="UP000178404"/>
    </source>
</evidence>
<keyword evidence="3 7" id="KW-1133">Transmembrane helix</keyword>
<evidence type="ECO:0000256" key="7">
    <source>
        <dbReference type="SAM" id="Phobius"/>
    </source>
</evidence>
<dbReference type="Gene3D" id="3.30.1490.480">
    <property type="entry name" value="Endolytic murein transglycosylase"/>
    <property type="match status" value="1"/>
</dbReference>
<dbReference type="PANTHER" id="PTHR30518:SF2">
    <property type="entry name" value="ENDOLYTIC MUREIN TRANSGLYCOSYLASE"/>
    <property type="match status" value="1"/>
</dbReference>
<dbReference type="AlphaFoldDB" id="A0A1G2U0R5"/>
<keyword evidence="5" id="KW-0456">Lyase</keyword>
<accession>A0A1G2U0R5</accession>
<dbReference type="Proteomes" id="UP000178404">
    <property type="component" value="Unassembled WGS sequence"/>
</dbReference>
<dbReference type="GO" id="GO:0016829">
    <property type="term" value="F:lyase activity"/>
    <property type="evidence" value="ECO:0007669"/>
    <property type="project" value="UniProtKB-KW"/>
</dbReference>
<feature type="transmembrane region" description="Helical" evidence="7">
    <location>
        <begin position="49"/>
        <end position="68"/>
    </location>
</feature>
<proteinExistence type="predicted"/>
<dbReference type="Pfam" id="PF02618">
    <property type="entry name" value="YceG"/>
    <property type="match status" value="1"/>
</dbReference>
<keyword evidence="4 7" id="KW-0472">Membrane</keyword>
<evidence type="ECO:0000256" key="6">
    <source>
        <dbReference type="ARBA" id="ARBA00023316"/>
    </source>
</evidence>
<dbReference type="EMBL" id="MHWA01000002">
    <property type="protein sequence ID" value="OHB02510.1"/>
    <property type="molecule type" value="Genomic_DNA"/>
</dbReference>
<dbReference type="NCBIfam" id="TIGR00247">
    <property type="entry name" value="endolytic transglycosylase MltG"/>
    <property type="match status" value="1"/>
</dbReference>
<keyword evidence="6" id="KW-0961">Cell wall biogenesis/degradation</keyword>
<reference evidence="8 9" key="1">
    <citation type="journal article" date="2016" name="Nat. Commun.">
        <title>Thousands of microbial genomes shed light on interconnected biogeochemical processes in an aquifer system.</title>
        <authorList>
            <person name="Anantharaman K."/>
            <person name="Brown C.T."/>
            <person name="Hug L.A."/>
            <person name="Sharon I."/>
            <person name="Castelle C.J."/>
            <person name="Probst A.J."/>
            <person name="Thomas B.C."/>
            <person name="Singh A."/>
            <person name="Wilkins M.J."/>
            <person name="Karaoz U."/>
            <person name="Brodie E.L."/>
            <person name="Williams K.H."/>
            <person name="Hubbard S.S."/>
            <person name="Banfield J.F."/>
        </authorList>
    </citation>
    <scope>NUCLEOTIDE SEQUENCE [LARGE SCALE GENOMIC DNA]</scope>
</reference>
<evidence type="ECO:0008006" key="10">
    <source>
        <dbReference type="Google" id="ProtNLM"/>
    </source>
</evidence>
<comment type="caution">
    <text evidence="8">The sequence shown here is derived from an EMBL/GenBank/DDBJ whole genome shotgun (WGS) entry which is preliminary data.</text>
</comment>
<dbReference type="GO" id="GO:0071555">
    <property type="term" value="P:cell wall organization"/>
    <property type="evidence" value="ECO:0007669"/>
    <property type="project" value="UniProtKB-KW"/>
</dbReference>
<evidence type="ECO:0000256" key="5">
    <source>
        <dbReference type="ARBA" id="ARBA00023239"/>
    </source>
</evidence>
<organism evidence="8 9">
    <name type="scientific">Candidatus Zambryskibacteria bacterium RIFCSPLOWO2_01_FULL_35_19</name>
    <dbReference type="NCBI Taxonomy" id="1802757"/>
    <lineage>
        <taxon>Bacteria</taxon>
        <taxon>Candidatus Zambryskiibacteriota</taxon>
    </lineage>
</organism>
<gene>
    <name evidence="8" type="ORF">A3A90_01490</name>
</gene>
<evidence type="ECO:0000313" key="8">
    <source>
        <dbReference type="EMBL" id="OHB02510.1"/>
    </source>
</evidence>
<keyword evidence="2 7" id="KW-0812">Transmembrane</keyword>
<dbReference type="InterPro" id="IPR003770">
    <property type="entry name" value="MLTG-like"/>
</dbReference>
<feature type="non-terminal residue" evidence="8">
    <location>
        <position position="299"/>
    </location>
</feature>
<evidence type="ECO:0000256" key="3">
    <source>
        <dbReference type="ARBA" id="ARBA00022989"/>
    </source>
</evidence>